<evidence type="ECO:0000313" key="2">
    <source>
        <dbReference type="Proteomes" id="UP000245695"/>
    </source>
</evidence>
<dbReference type="EMBL" id="LN650648">
    <property type="protein sequence ID" value="CEI71631.1"/>
    <property type="molecule type" value="Genomic_DNA"/>
</dbReference>
<sequence length="39" mass="4731">MKKNRGKVVNFNEYKEHKKQMEVDRVELLNLIKKLVTTK</sequence>
<dbReference type="KEGG" id="rhom:FRIFI_0077"/>
<reference evidence="1 2" key="1">
    <citation type="submission" date="2014-09" db="EMBL/GenBank/DDBJ databases">
        <authorList>
            <person name="Hornung B.V."/>
        </authorList>
    </citation>
    <scope>NUCLEOTIDE SEQUENCE [LARGE SCALE GENOMIC DNA]</scope>
    <source>
        <strain evidence="1 2">FRIFI</strain>
    </source>
</reference>
<dbReference type="AlphaFoldDB" id="A0A2P2BMI2"/>
<dbReference type="Proteomes" id="UP000245695">
    <property type="component" value="Chromosome 1"/>
</dbReference>
<name>A0A2P2BMI2_9FIRM</name>
<organism evidence="1 2">
    <name type="scientific">Romboutsia hominis</name>
    <dbReference type="NCBI Taxonomy" id="1507512"/>
    <lineage>
        <taxon>Bacteria</taxon>
        <taxon>Bacillati</taxon>
        <taxon>Bacillota</taxon>
        <taxon>Clostridia</taxon>
        <taxon>Peptostreptococcales</taxon>
        <taxon>Peptostreptococcaceae</taxon>
        <taxon>Romboutsia</taxon>
    </lineage>
</organism>
<protein>
    <submittedName>
        <fullName evidence="1">Uncharacterized protein</fullName>
    </submittedName>
</protein>
<evidence type="ECO:0000313" key="1">
    <source>
        <dbReference type="EMBL" id="CEI71631.1"/>
    </source>
</evidence>
<gene>
    <name evidence="1" type="ORF">FRIFI_0077</name>
</gene>
<proteinExistence type="predicted"/>
<accession>A0A2P2BMI2</accession>
<keyword evidence="2" id="KW-1185">Reference proteome</keyword>